<dbReference type="RefSeq" id="XP_038073619.1">
    <property type="nucleotide sequence ID" value="XM_038217691.1"/>
</dbReference>
<feature type="transmembrane region" description="Helical" evidence="1">
    <location>
        <begin position="7"/>
        <end position="29"/>
    </location>
</feature>
<dbReference type="EnsemblMetazoa" id="XM_038217691.1">
    <property type="protein sequence ID" value="XP_038073619.1"/>
    <property type="gene ID" value="LOC119741796"/>
</dbReference>
<dbReference type="OrthoDB" id="10056934at2759"/>
<keyword evidence="1" id="KW-0472">Membrane</keyword>
<organism evidence="2 3">
    <name type="scientific">Patiria miniata</name>
    <name type="common">Bat star</name>
    <name type="synonym">Asterina miniata</name>
    <dbReference type="NCBI Taxonomy" id="46514"/>
    <lineage>
        <taxon>Eukaryota</taxon>
        <taxon>Metazoa</taxon>
        <taxon>Echinodermata</taxon>
        <taxon>Eleutherozoa</taxon>
        <taxon>Asterozoa</taxon>
        <taxon>Asteroidea</taxon>
        <taxon>Valvatacea</taxon>
        <taxon>Valvatida</taxon>
        <taxon>Asterinidae</taxon>
        <taxon>Patiria</taxon>
    </lineage>
</organism>
<accession>A0A914BC49</accession>
<name>A0A914BC49_PATMI</name>
<proteinExistence type="predicted"/>
<reference evidence="2" key="1">
    <citation type="submission" date="2022-11" db="UniProtKB">
        <authorList>
            <consortium name="EnsemblMetazoa"/>
        </authorList>
    </citation>
    <scope>IDENTIFICATION</scope>
</reference>
<protein>
    <submittedName>
        <fullName evidence="2">Uncharacterized protein</fullName>
    </submittedName>
</protein>
<evidence type="ECO:0000313" key="2">
    <source>
        <dbReference type="EnsemblMetazoa" id="XP_038073619.1"/>
    </source>
</evidence>
<dbReference type="GeneID" id="119741796"/>
<evidence type="ECO:0000256" key="1">
    <source>
        <dbReference type="SAM" id="Phobius"/>
    </source>
</evidence>
<sequence>MSSEKCSVGGVIAFIVGVLIFGVVFGLWVDQCQLGHGYSLNVRVNNVTLTTHPTDNVFLGWESLFGKPADEISVNIHSAVLCGARTEPQEIYEGQTLRFGESLSVNSFYTFGVTFWLDEDDGGFEGANDLSQKIEIPSSQMDSMRETLDNGAADYVQLDYAVVVEGRNIFQENSWFGFLAENLCVSALDFVFGPWTSKAVGRAAILKSGDMAKLYKTVKLEHKAGTLTKKSLYKALITYQFRAGAKSAVINPAISNGNEMVKEWAMDQTMLDEQIRDTVTYLKETAVFTATGQEGLDIYRAVNEEIDKWAGYLDTLTDSLEFCLAEVLPPSQDALYHVSLTVTR</sequence>
<dbReference type="Proteomes" id="UP000887568">
    <property type="component" value="Unplaced"/>
</dbReference>
<keyword evidence="1" id="KW-0812">Transmembrane</keyword>
<evidence type="ECO:0000313" key="3">
    <source>
        <dbReference type="Proteomes" id="UP000887568"/>
    </source>
</evidence>
<keyword evidence="1" id="KW-1133">Transmembrane helix</keyword>
<keyword evidence="3" id="KW-1185">Reference proteome</keyword>
<dbReference type="AlphaFoldDB" id="A0A914BC49"/>